<protein>
    <submittedName>
        <fullName evidence="2">Uncharacterized protein</fullName>
    </submittedName>
</protein>
<evidence type="ECO:0000256" key="1">
    <source>
        <dbReference type="SAM" id="SignalP"/>
    </source>
</evidence>
<reference evidence="2 3" key="1">
    <citation type="submission" date="2020-07" db="EMBL/GenBank/DDBJ databases">
        <authorList>
            <person name="Zhuang K."/>
            <person name="Ran Y."/>
        </authorList>
    </citation>
    <scope>NUCLEOTIDE SEQUENCE [LARGE SCALE GENOMIC DNA]</scope>
    <source>
        <strain evidence="2 3">WCH-YHL-001</strain>
    </source>
</reference>
<dbReference type="RefSeq" id="WP_181579829.1">
    <property type="nucleotide sequence ID" value="NZ_CP059399.1"/>
</dbReference>
<dbReference type="KEGG" id="nhu:H0264_25190"/>
<keyword evidence="3" id="KW-1185">Reference proteome</keyword>
<feature type="signal peptide" evidence="1">
    <location>
        <begin position="1"/>
        <end position="29"/>
    </location>
</feature>
<dbReference type="Proteomes" id="UP000515512">
    <property type="component" value="Chromosome"/>
</dbReference>
<gene>
    <name evidence="2" type="ORF">H0264_25190</name>
</gene>
<evidence type="ECO:0000313" key="2">
    <source>
        <dbReference type="EMBL" id="QLY28623.1"/>
    </source>
</evidence>
<evidence type="ECO:0000313" key="3">
    <source>
        <dbReference type="Proteomes" id="UP000515512"/>
    </source>
</evidence>
<name>A0A7D6ZIB7_9NOCA</name>
<keyword evidence="1" id="KW-0732">Signal</keyword>
<proteinExistence type="predicted"/>
<feature type="chain" id="PRO_5027669458" evidence="1">
    <location>
        <begin position="30"/>
        <end position="102"/>
    </location>
</feature>
<dbReference type="AlphaFoldDB" id="A0A7D6ZIB7"/>
<accession>A0A7D6ZIB7</accession>
<dbReference type="EMBL" id="CP059399">
    <property type="protein sequence ID" value="QLY28623.1"/>
    <property type="molecule type" value="Genomic_DNA"/>
</dbReference>
<sequence>MKRVLGGTLAAGAIAAGMMVVAPAQEAQAYPGCVISWWDSNALGVQCSGGGGHFRIKALCKNGQWSPWGPWYERPGQAYAWCSAIGQQIANPNFNYKMETRG</sequence>
<organism evidence="2 3">
    <name type="scientific">Nocardia huaxiensis</name>
    <dbReference type="NCBI Taxonomy" id="2755382"/>
    <lineage>
        <taxon>Bacteria</taxon>
        <taxon>Bacillati</taxon>
        <taxon>Actinomycetota</taxon>
        <taxon>Actinomycetes</taxon>
        <taxon>Mycobacteriales</taxon>
        <taxon>Nocardiaceae</taxon>
        <taxon>Nocardia</taxon>
    </lineage>
</organism>